<sequence>MSDQPPHNAALGADVLVRLRSLLSSLQPAERRVAELVIKDPDAAAQLSITDLASGASTSVATVTRFSRRAGFAGYPQLRLALAGAAARERVLGASMHQPPTDLDENATLADVVASITHHEVRALQDTAEHVDLDALQRAIDAVDQSERTDIFGIGASGSVGLDLQQKLHRIGRNAYAWNEFHSSMTAAALMGTGRVAIGISHTGQTIDTVEPLALAHDLGAITIAVTGDTHSPLARQADIVLTTAARETAFRSGASASRTAQLAIVDFLFVGVARSSLEESTEALARTYEALAGRRSARHPVRRSTRG</sequence>
<dbReference type="InterPro" id="IPR046348">
    <property type="entry name" value="SIS_dom_sf"/>
</dbReference>
<evidence type="ECO:0000256" key="2">
    <source>
        <dbReference type="ARBA" id="ARBA00023125"/>
    </source>
</evidence>
<dbReference type="AlphaFoldDB" id="A0A563E1G3"/>
<dbReference type="OrthoDB" id="370421at2"/>
<evidence type="ECO:0000259" key="5">
    <source>
        <dbReference type="PROSITE" id="PS51464"/>
    </source>
</evidence>
<reference evidence="6 7" key="1">
    <citation type="submission" date="2019-05" db="EMBL/GenBank/DDBJ databases">
        <authorList>
            <person name="Lee S.D."/>
        </authorList>
    </citation>
    <scope>NUCLEOTIDE SEQUENCE [LARGE SCALE GENOMIC DNA]</scope>
    <source>
        <strain evidence="6 7">C5-26</strain>
    </source>
</reference>
<dbReference type="PANTHER" id="PTHR30514:SF1">
    <property type="entry name" value="HTH-TYPE TRANSCRIPTIONAL REGULATOR HEXR-RELATED"/>
    <property type="match status" value="1"/>
</dbReference>
<dbReference type="Gene3D" id="1.10.10.10">
    <property type="entry name" value="Winged helix-like DNA-binding domain superfamily/Winged helix DNA-binding domain"/>
    <property type="match status" value="1"/>
</dbReference>
<reference evidence="6 7" key="2">
    <citation type="submission" date="2019-08" db="EMBL/GenBank/DDBJ databases">
        <title>Jejuicoccus antrihumi gen. nov., sp. nov., a new member of the family Dermacoccaceae isolated from a cave.</title>
        <authorList>
            <person name="Schumann P."/>
            <person name="Kim I.S."/>
        </authorList>
    </citation>
    <scope>NUCLEOTIDE SEQUENCE [LARGE SCALE GENOMIC DNA]</scope>
    <source>
        <strain evidence="6 7">C5-26</strain>
    </source>
</reference>
<dbReference type="Gene3D" id="3.40.50.10490">
    <property type="entry name" value="Glucose-6-phosphate isomerase like protein, domain 1"/>
    <property type="match status" value="1"/>
</dbReference>
<feature type="domain" description="HTH rpiR-type" evidence="4">
    <location>
        <begin position="13"/>
        <end position="89"/>
    </location>
</feature>
<feature type="domain" description="SIS" evidence="5">
    <location>
        <begin position="139"/>
        <end position="279"/>
    </location>
</feature>
<dbReference type="Pfam" id="PF01380">
    <property type="entry name" value="SIS"/>
    <property type="match status" value="1"/>
</dbReference>
<dbReference type="InterPro" id="IPR009057">
    <property type="entry name" value="Homeodomain-like_sf"/>
</dbReference>
<comment type="caution">
    <text evidence="6">The sequence shown here is derived from an EMBL/GenBank/DDBJ whole genome shotgun (WGS) entry which is preliminary data.</text>
</comment>
<keyword evidence="7" id="KW-1185">Reference proteome</keyword>
<dbReference type="Proteomes" id="UP000320244">
    <property type="component" value="Unassembled WGS sequence"/>
</dbReference>
<dbReference type="PROSITE" id="PS51071">
    <property type="entry name" value="HTH_RPIR"/>
    <property type="match status" value="1"/>
</dbReference>
<keyword evidence="3" id="KW-0804">Transcription</keyword>
<dbReference type="PANTHER" id="PTHR30514">
    <property type="entry name" value="GLUCOKINASE"/>
    <property type="match status" value="1"/>
</dbReference>
<dbReference type="InterPro" id="IPR036388">
    <property type="entry name" value="WH-like_DNA-bd_sf"/>
</dbReference>
<keyword evidence="1" id="KW-0805">Transcription regulation</keyword>
<gene>
    <name evidence="6" type="ORF">FGL98_10355</name>
</gene>
<proteinExistence type="predicted"/>
<dbReference type="Pfam" id="PF01418">
    <property type="entry name" value="HTH_6"/>
    <property type="match status" value="1"/>
</dbReference>
<dbReference type="GO" id="GO:0003700">
    <property type="term" value="F:DNA-binding transcription factor activity"/>
    <property type="evidence" value="ECO:0007669"/>
    <property type="project" value="InterPro"/>
</dbReference>
<organism evidence="6 7">
    <name type="scientific">Leekyejoonella antrihumi</name>
    <dbReference type="NCBI Taxonomy" id="1660198"/>
    <lineage>
        <taxon>Bacteria</taxon>
        <taxon>Bacillati</taxon>
        <taxon>Actinomycetota</taxon>
        <taxon>Actinomycetes</taxon>
        <taxon>Micrococcales</taxon>
        <taxon>Dermacoccaceae</taxon>
        <taxon>Leekyejoonella</taxon>
    </lineage>
</organism>
<dbReference type="RefSeq" id="WP_146316691.1">
    <property type="nucleotide sequence ID" value="NZ_VCQV01000012.1"/>
</dbReference>
<dbReference type="InterPro" id="IPR035472">
    <property type="entry name" value="RpiR-like_SIS"/>
</dbReference>
<accession>A0A563E1G3</accession>
<evidence type="ECO:0000259" key="4">
    <source>
        <dbReference type="PROSITE" id="PS51071"/>
    </source>
</evidence>
<dbReference type="SUPFAM" id="SSF46689">
    <property type="entry name" value="Homeodomain-like"/>
    <property type="match status" value="1"/>
</dbReference>
<dbReference type="GO" id="GO:0003677">
    <property type="term" value="F:DNA binding"/>
    <property type="evidence" value="ECO:0007669"/>
    <property type="project" value="UniProtKB-KW"/>
</dbReference>
<dbReference type="GO" id="GO:1901135">
    <property type="term" value="P:carbohydrate derivative metabolic process"/>
    <property type="evidence" value="ECO:0007669"/>
    <property type="project" value="InterPro"/>
</dbReference>
<dbReference type="CDD" id="cd05013">
    <property type="entry name" value="SIS_RpiR"/>
    <property type="match status" value="1"/>
</dbReference>
<keyword evidence="2" id="KW-0238">DNA-binding</keyword>
<name>A0A563E1G3_9MICO</name>
<protein>
    <submittedName>
        <fullName evidence="6">MurR/RpiR family transcriptional regulator</fullName>
    </submittedName>
</protein>
<dbReference type="PROSITE" id="PS51464">
    <property type="entry name" value="SIS"/>
    <property type="match status" value="1"/>
</dbReference>
<evidence type="ECO:0000256" key="1">
    <source>
        <dbReference type="ARBA" id="ARBA00023015"/>
    </source>
</evidence>
<dbReference type="InterPro" id="IPR001347">
    <property type="entry name" value="SIS_dom"/>
</dbReference>
<dbReference type="GO" id="GO:0097367">
    <property type="term" value="F:carbohydrate derivative binding"/>
    <property type="evidence" value="ECO:0007669"/>
    <property type="project" value="InterPro"/>
</dbReference>
<dbReference type="SUPFAM" id="SSF53697">
    <property type="entry name" value="SIS domain"/>
    <property type="match status" value="1"/>
</dbReference>
<evidence type="ECO:0000256" key="3">
    <source>
        <dbReference type="ARBA" id="ARBA00023163"/>
    </source>
</evidence>
<evidence type="ECO:0000313" key="6">
    <source>
        <dbReference type="EMBL" id="TWP36357.1"/>
    </source>
</evidence>
<evidence type="ECO:0000313" key="7">
    <source>
        <dbReference type="Proteomes" id="UP000320244"/>
    </source>
</evidence>
<dbReference type="EMBL" id="VCQV01000012">
    <property type="protein sequence ID" value="TWP36357.1"/>
    <property type="molecule type" value="Genomic_DNA"/>
</dbReference>
<dbReference type="InterPro" id="IPR000281">
    <property type="entry name" value="HTH_RpiR"/>
</dbReference>
<dbReference type="InterPro" id="IPR047640">
    <property type="entry name" value="RpiR-like"/>
</dbReference>